<gene>
    <name evidence="2" type="ORF">UV8b_01810</name>
</gene>
<proteinExistence type="predicted"/>
<accession>A0A8E5HLA6</accession>
<feature type="region of interest" description="Disordered" evidence="1">
    <location>
        <begin position="26"/>
        <end position="51"/>
    </location>
</feature>
<protein>
    <submittedName>
        <fullName evidence="2">Uncharacterized protein</fullName>
    </submittedName>
</protein>
<dbReference type="KEGG" id="uvi:66062588"/>
<name>A0A8E5HLA6_USTVR</name>
<dbReference type="AlphaFoldDB" id="A0A8E5HLA6"/>
<dbReference type="GeneID" id="66062588"/>
<evidence type="ECO:0000256" key="1">
    <source>
        <dbReference type="SAM" id="MobiDB-lite"/>
    </source>
</evidence>
<dbReference type="EMBL" id="CP072754">
    <property type="protein sequence ID" value="QUC17569.1"/>
    <property type="molecule type" value="Genomic_DNA"/>
</dbReference>
<sequence length="113" mass="12009">MHPAMTPAFTSVLGKAFLSETLAPHPIPLKIPSGGQEKRNEAAVYHESPPPEVRCASLNHPQIRPTGPCRSAQSAPDPAANQMTLLGNLGASWAARAVAKLAFKWLNGPSHLQ</sequence>
<evidence type="ECO:0000313" key="2">
    <source>
        <dbReference type="EMBL" id="QUC17569.1"/>
    </source>
</evidence>
<dbReference type="Proteomes" id="UP000027002">
    <property type="component" value="Chromosome 2"/>
</dbReference>
<keyword evidence="3" id="KW-1185">Reference proteome</keyword>
<reference evidence="2" key="1">
    <citation type="submission" date="2020-03" db="EMBL/GenBank/DDBJ databases">
        <title>A mixture of massive structural variations and highly conserved coding sequences in Ustilaginoidea virens genome.</title>
        <authorList>
            <person name="Zhang K."/>
            <person name="Zhao Z."/>
            <person name="Zhang Z."/>
            <person name="Li Y."/>
            <person name="Hsiang T."/>
            <person name="Sun W."/>
        </authorList>
    </citation>
    <scope>NUCLEOTIDE SEQUENCE</scope>
    <source>
        <strain evidence="2">UV-8b</strain>
    </source>
</reference>
<organism evidence="2 3">
    <name type="scientific">Ustilaginoidea virens</name>
    <name type="common">Rice false smut fungus</name>
    <name type="synonym">Villosiclava virens</name>
    <dbReference type="NCBI Taxonomy" id="1159556"/>
    <lineage>
        <taxon>Eukaryota</taxon>
        <taxon>Fungi</taxon>
        <taxon>Dikarya</taxon>
        <taxon>Ascomycota</taxon>
        <taxon>Pezizomycotina</taxon>
        <taxon>Sordariomycetes</taxon>
        <taxon>Hypocreomycetidae</taxon>
        <taxon>Hypocreales</taxon>
        <taxon>Clavicipitaceae</taxon>
        <taxon>Ustilaginoidea</taxon>
    </lineage>
</organism>
<dbReference type="RefSeq" id="XP_042995242.1">
    <property type="nucleotide sequence ID" value="XM_043139308.1"/>
</dbReference>
<evidence type="ECO:0000313" key="3">
    <source>
        <dbReference type="Proteomes" id="UP000027002"/>
    </source>
</evidence>